<dbReference type="Pfam" id="PF03881">
    <property type="entry name" value="Fructosamin_kin"/>
    <property type="match status" value="1"/>
</dbReference>
<organism evidence="3 4">
    <name type="scientific">Tropilaelaps mercedesae</name>
    <dbReference type="NCBI Taxonomy" id="418985"/>
    <lineage>
        <taxon>Eukaryota</taxon>
        <taxon>Metazoa</taxon>
        <taxon>Ecdysozoa</taxon>
        <taxon>Arthropoda</taxon>
        <taxon>Chelicerata</taxon>
        <taxon>Arachnida</taxon>
        <taxon>Acari</taxon>
        <taxon>Parasitiformes</taxon>
        <taxon>Mesostigmata</taxon>
        <taxon>Gamasina</taxon>
        <taxon>Dermanyssoidea</taxon>
        <taxon>Laelapidae</taxon>
        <taxon>Tropilaelaps</taxon>
    </lineage>
</organism>
<evidence type="ECO:0000313" key="3">
    <source>
        <dbReference type="EMBL" id="OQR79057.1"/>
    </source>
</evidence>
<dbReference type="AlphaFoldDB" id="A0A1V9XZX1"/>
<gene>
    <name evidence="3" type="ORF">BIW11_05995</name>
</gene>
<dbReference type="InParanoid" id="A0A1V9XZX1"/>
<dbReference type="STRING" id="418985.A0A1V9XZX1"/>
<dbReference type="PANTHER" id="PTHR12149:SF8">
    <property type="entry name" value="PROTEIN-RIBULOSAMINE 3-KINASE"/>
    <property type="match status" value="1"/>
</dbReference>
<dbReference type="OrthoDB" id="5772781at2759"/>
<dbReference type="InterPro" id="IPR011009">
    <property type="entry name" value="Kinase-like_dom_sf"/>
</dbReference>
<comment type="catalytic activity">
    <reaction evidence="2">
        <text>N(6)-D-ribulosyl-L-lysyl-[protein] + ATP = N(6)-(3-O-phospho-D-ribulosyl)-L-lysyl-[protein] + ADP + H(+)</text>
        <dbReference type="Rhea" id="RHEA:48432"/>
        <dbReference type="Rhea" id="RHEA-COMP:12103"/>
        <dbReference type="Rhea" id="RHEA-COMP:12104"/>
        <dbReference type="ChEBI" id="CHEBI:15378"/>
        <dbReference type="ChEBI" id="CHEBI:30616"/>
        <dbReference type="ChEBI" id="CHEBI:90418"/>
        <dbReference type="ChEBI" id="CHEBI:90420"/>
        <dbReference type="ChEBI" id="CHEBI:456216"/>
        <dbReference type="EC" id="2.7.1.172"/>
    </reaction>
    <physiologicalReaction direction="left-to-right" evidence="2">
        <dbReference type="Rhea" id="RHEA:48433"/>
    </physiologicalReaction>
</comment>
<comment type="caution">
    <text evidence="3">The sequence shown here is derived from an EMBL/GenBank/DDBJ whole genome shotgun (WGS) entry which is preliminary data.</text>
</comment>
<dbReference type="InterPro" id="IPR016477">
    <property type="entry name" value="Fructo-/Ketosamine-3-kinase"/>
</dbReference>
<keyword evidence="3" id="KW-0808">Transferase</keyword>
<dbReference type="GO" id="GO:0016301">
    <property type="term" value="F:kinase activity"/>
    <property type="evidence" value="ECO:0007669"/>
    <property type="project" value="UniProtKB-KW"/>
</dbReference>
<evidence type="ECO:0000313" key="4">
    <source>
        <dbReference type="Proteomes" id="UP000192247"/>
    </source>
</evidence>
<keyword evidence="3" id="KW-0418">Kinase</keyword>
<dbReference type="GO" id="GO:0102193">
    <property type="term" value="F:protein-ribulosamine 3-kinase activity"/>
    <property type="evidence" value="ECO:0007669"/>
    <property type="project" value="UniProtKB-EC"/>
</dbReference>
<dbReference type="EC" id="2.7.1.172" evidence="1"/>
<evidence type="ECO:0000256" key="1">
    <source>
        <dbReference type="ARBA" id="ARBA00011961"/>
    </source>
</evidence>
<dbReference type="SUPFAM" id="SSF56112">
    <property type="entry name" value="Protein kinase-like (PK-like)"/>
    <property type="match status" value="1"/>
</dbReference>
<accession>A0A1V9XZX1</accession>
<keyword evidence="4" id="KW-1185">Reference proteome</keyword>
<protein>
    <recommendedName>
        <fullName evidence="1">protein-ribulosamine 3-kinase</fullName>
        <ecNumber evidence="1">2.7.1.172</ecNumber>
    </recommendedName>
</protein>
<name>A0A1V9XZX1_9ACAR</name>
<proteinExistence type="predicted"/>
<dbReference type="Proteomes" id="UP000192247">
    <property type="component" value="Unassembled WGS sequence"/>
</dbReference>
<evidence type="ECO:0000256" key="2">
    <source>
        <dbReference type="ARBA" id="ARBA00048655"/>
    </source>
</evidence>
<dbReference type="PANTHER" id="PTHR12149">
    <property type="entry name" value="FRUCTOSAMINE 3 KINASE-RELATED PROTEIN"/>
    <property type="match status" value="1"/>
</dbReference>
<dbReference type="Gene3D" id="3.90.1200.10">
    <property type="match status" value="1"/>
</dbReference>
<dbReference type="EMBL" id="MNPL01001536">
    <property type="protein sequence ID" value="OQR79057.1"/>
    <property type="molecule type" value="Genomic_DNA"/>
</dbReference>
<sequence>MTTFCGALPLDNSWKDDWVSFYAQNRIEPQVRMSEEEHGNYQVRDLWTQLEKRLPEFFQGVEIVPALLHGDLWCGNKAELANEPVIFDPGSFFGHSEFDFGIMHMFGGFSQEFYDGYYSVRPKQEICVLHCLTMPFFFLCCLRLYGANHQ</sequence>
<reference evidence="3 4" key="1">
    <citation type="journal article" date="2017" name="Gigascience">
        <title>Draft genome of the honey bee ectoparasitic mite, Tropilaelaps mercedesae, is shaped by the parasitic life history.</title>
        <authorList>
            <person name="Dong X."/>
            <person name="Armstrong S.D."/>
            <person name="Xia D."/>
            <person name="Makepeace B.L."/>
            <person name="Darby A.C."/>
            <person name="Kadowaki T."/>
        </authorList>
    </citation>
    <scope>NUCLEOTIDE SEQUENCE [LARGE SCALE GENOMIC DNA]</scope>
    <source>
        <strain evidence="3">Wuxi-XJTLU</strain>
    </source>
</reference>